<proteinExistence type="predicted"/>
<feature type="region of interest" description="Disordered" evidence="1">
    <location>
        <begin position="57"/>
        <end position="92"/>
    </location>
</feature>
<dbReference type="Proteomes" id="UP001595923">
    <property type="component" value="Unassembled WGS sequence"/>
</dbReference>
<dbReference type="RefSeq" id="WP_378571661.1">
    <property type="nucleotide sequence ID" value="NZ_JBHSFQ010000003.1"/>
</dbReference>
<evidence type="ECO:0000256" key="1">
    <source>
        <dbReference type="SAM" id="MobiDB-lite"/>
    </source>
</evidence>
<evidence type="ECO:0008006" key="4">
    <source>
        <dbReference type="Google" id="ProtNLM"/>
    </source>
</evidence>
<evidence type="ECO:0000313" key="2">
    <source>
        <dbReference type="EMBL" id="MFC4561039.1"/>
    </source>
</evidence>
<comment type="caution">
    <text evidence="2">The sequence shown here is derived from an EMBL/GenBank/DDBJ whole genome shotgun (WGS) entry which is preliminary data.</text>
</comment>
<name>A0ABV9DRN6_9ACTN</name>
<dbReference type="EMBL" id="JBHSFQ010000003">
    <property type="protein sequence ID" value="MFC4561039.1"/>
    <property type="molecule type" value="Genomic_DNA"/>
</dbReference>
<protein>
    <recommendedName>
        <fullName evidence="4">Transposase</fullName>
    </recommendedName>
</protein>
<keyword evidence="3" id="KW-1185">Reference proteome</keyword>
<sequence>MAPATVHRVLVRRGLNRLRDLDPPTGEPLRAVDRYEHERAGDLVHVDVKKLGRIPAGGSWRMHGIGTDSAPARPPRPQRFRTDVRPRTRLRV</sequence>
<reference evidence="3" key="1">
    <citation type="journal article" date="2019" name="Int. J. Syst. Evol. Microbiol.">
        <title>The Global Catalogue of Microorganisms (GCM) 10K type strain sequencing project: providing services to taxonomists for standard genome sequencing and annotation.</title>
        <authorList>
            <consortium name="The Broad Institute Genomics Platform"/>
            <consortium name="The Broad Institute Genome Sequencing Center for Infectious Disease"/>
            <person name="Wu L."/>
            <person name="Ma J."/>
        </authorList>
    </citation>
    <scope>NUCLEOTIDE SEQUENCE [LARGE SCALE GENOMIC DNA]</scope>
    <source>
        <strain evidence="3">XZYJ18</strain>
    </source>
</reference>
<accession>A0ABV9DRN6</accession>
<gene>
    <name evidence="2" type="ORF">ACFO4E_04115</name>
</gene>
<organism evidence="2 3">
    <name type="scientific">Nocardiopsis mangrovi</name>
    <dbReference type="NCBI Taxonomy" id="1179818"/>
    <lineage>
        <taxon>Bacteria</taxon>
        <taxon>Bacillati</taxon>
        <taxon>Actinomycetota</taxon>
        <taxon>Actinomycetes</taxon>
        <taxon>Streptosporangiales</taxon>
        <taxon>Nocardiopsidaceae</taxon>
        <taxon>Nocardiopsis</taxon>
    </lineage>
</organism>
<evidence type="ECO:0000313" key="3">
    <source>
        <dbReference type="Proteomes" id="UP001595923"/>
    </source>
</evidence>